<organism evidence="3 4">
    <name type="scientific">Aquibacillus halophilus</name>
    <dbReference type="NCBI Taxonomy" id="930132"/>
    <lineage>
        <taxon>Bacteria</taxon>
        <taxon>Bacillati</taxon>
        <taxon>Bacillota</taxon>
        <taxon>Bacilli</taxon>
        <taxon>Bacillales</taxon>
        <taxon>Bacillaceae</taxon>
        <taxon>Aquibacillus</taxon>
    </lineage>
</organism>
<dbReference type="Proteomes" id="UP000799092">
    <property type="component" value="Unassembled WGS sequence"/>
</dbReference>
<evidence type="ECO:0000313" key="3">
    <source>
        <dbReference type="EMBL" id="MRH44472.1"/>
    </source>
</evidence>
<dbReference type="InterPro" id="IPR053525">
    <property type="entry name" value="Sortase_D"/>
</dbReference>
<comment type="caution">
    <text evidence="3">The sequence shown here is derived from an EMBL/GenBank/DDBJ whole genome shotgun (WGS) entry which is preliminary data.</text>
</comment>
<dbReference type="OrthoDB" id="165822at2"/>
<name>A0A6A8DTC3_9BACI</name>
<dbReference type="CDD" id="cd05828">
    <property type="entry name" value="Sortase_D_1"/>
    <property type="match status" value="1"/>
</dbReference>
<dbReference type="Pfam" id="PF04203">
    <property type="entry name" value="Sortase"/>
    <property type="match status" value="1"/>
</dbReference>
<dbReference type="EMBL" id="WJNG01000016">
    <property type="protein sequence ID" value="MRH44472.1"/>
    <property type="molecule type" value="Genomic_DNA"/>
</dbReference>
<dbReference type="InterPro" id="IPR023365">
    <property type="entry name" value="Sortase_dom-sf"/>
</dbReference>
<dbReference type="AlphaFoldDB" id="A0A6A8DTC3"/>
<protein>
    <submittedName>
        <fullName evidence="3">Class D sortase</fullName>
    </submittedName>
</protein>
<feature type="active site" description="Proton donor/acceptor" evidence="2">
    <location>
        <position position="112"/>
    </location>
</feature>
<dbReference type="NCBIfam" id="TIGR01076">
    <property type="entry name" value="sortase_fam"/>
    <property type="match status" value="1"/>
</dbReference>
<sequence length="203" mass="22828">MRKYTAIFLITIGLLVLGSNLHSYLIGVEAVKSQKVFLNEFKDHSILHKRDFRLDQASPKKGESMGTLSIPKLGVSLPIFHGTNPDQLKRGVGHFAKSALPGEKNNMVLSGHRDTVFRQLGKLVERDELIVSNDIGDFLYKIRKVRIVDEDDLTVIVPKPRATLTVTTCYPFYYIGNAPQRYVVIAELISSNLKKSKKQEDTS</sequence>
<dbReference type="NCBIfam" id="NF033746">
    <property type="entry name" value="class_D_sortase"/>
    <property type="match status" value="1"/>
</dbReference>
<proteinExistence type="predicted"/>
<evidence type="ECO:0000256" key="1">
    <source>
        <dbReference type="ARBA" id="ARBA00022801"/>
    </source>
</evidence>
<dbReference type="InterPro" id="IPR005754">
    <property type="entry name" value="Sortase"/>
</dbReference>
<keyword evidence="1" id="KW-0378">Hydrolase</keyword>
<evidence type="ECO:0000256" key="2">
    <source>
        <dbReference type="PIRSR" id="PIRSR605754-1"/>
    </source>
</evidence>
<dbReference type="Gene3D" id="2.40.260.10">
    <property type="entry name" value="Sortase"/>
    <property type="match status" value="1"/>
</dbReference>
<dbReference type="GO" id="GO:0016787">
    <property type="term" value="F:hydrolase activity"/>
    <property type="evidence" value="ECO:0007669"/>
    <property type="project" value="UniProtKB-KW"/>
</dbReference>
<dbReference type="SUPFAM" id="SSF63817">
    <property type="entry name" value="Sortase"/>
    <property type="match status" value="1"/>
</dbReference>
<gene>
    <name evidence="3" type="ORF">GH741_17650</name>
</gene>
<keyword evidence="4" id="KW-1185">Reference proteome</keyword>
<feature type="active site" description="Acyl-thioester intermediate" evidence="2">
    <location>
        <position position="169"/>
    </location>
</feature>
<accession>A0A6A8DTC3</accession>
<dbReference type="InterPro" id="IPR041999">
    <property type="entry name" value="Sortase_D_1"/>
</dbReference>
<evidence type="ECO:0000313" key="4">
    <source>
        <dbReference type="Proteomes" id="UP000799092"/>
    </source>
</evidence>
<dbReference type="RefSeq" id="WP_153738087.1">
    <property type="nucleotide sequence ID" value="NZ_WJNG01000016.1"/>
</dbReference>
<reference evidence="3" key="1">
    <citation type="submission" date="2019-11" db="EMBL/GenBank/DDBJ databases">
        <authorList>
            <person name="Li J."/>
        </authorList>
    </citation>
    <scope>NUCLEOTIDE SEQUENCE</scope>
    <source>
        <strain evidence="3">B6B</strain>
    </source>
</reference>